<keyword evidence="6" id="KW-1185">Reference proteome</keyword>
<dbReference type="RefSeq" id="WP_255924942.1">
    <property type="nucleotide sequence ID" value="NZ_JANFNH010000001.1"/>
</dbReference>
<dbReference type="InterPro" id="IPR012349">
    <property type="entry name" value="Split_barrel_FMN-bd"/>
</dbReference>
<comment type="caution">
    <text evidence="5">The sequence shown here is derived from an EMBL/GenBank/DDBJ whole genome shotgun (WGS) entry which is preliminary data.</text>
</comment>
<evidence type="ECO:0000256" key="2">
    <source>
        <dbReference type="ARBA" id="ARBA00022630"/>
    </source>
</evidence>
<organism evidence="5 6">
    <name type="scientific">Streptantibioticus rubrisoli</name>
    <dbReference type="NCBI Taxonomy" id="1387313"/>
    <lineage>
        <taxon>Bacteria</taxon>
        <taxon>Bacillati</taxon>
        <taxon>Actinomycetota</taxon>
        <taxon>Actinomycetes</taxon>
        <taxon>Kitasatosporales</taxon>
        <taxon>Streptomycetaceae</taxon>
        <taxon>Streptantibioticus</taxon>
    </lineage>
</organism>
<evidence type="ECO:0000256" key="1">
    <source>
        <dbReference type="ARBA" id="ARBA00001917"/>
    </source>
</evidence>
<comment type="cofactor">
    <cofactor evidence="1">
        <name>FMN</name>
        <dbReference type="ChEBI" id="CHEBI:58210"/>
    </cofactor>
</comment>
<accession>A0ABT1P9T1</accession>
<dbReference type="InterPro" id="IPR052174">
    <property type="entry name" value="Flavoredoxin"/>
</dbReference>
<keyword evidence="2" id="KW-0285">Flavoprotein</keyword>
<gene>
    <name evidence="5" type="ORF">NON19_02945</name>
</gene>
<evidence type="ECO:0000313" key="6">
    <source>
        <dbReference type="Proteomes" id="UP001206206"/>
    </source>
</evidence>
<dbReference type="SMART" id="SM00903">
    <property type="entry name" value="Flavin_Reduct"/>
    <property type="match status" value="1"/>
</dbReference>
<feature type="domain" description="Flavin reductase like" evidence="4">
    <location>
        <begin position="14"/>
        <end position="179"/>
    </location>
</feature>
<evidence type="ECO:0000259" key="4">
    <source>
        <dbReference type="SMART" id="SM00903"/>
    </source>
</evidence>
<dbReference type="Proteomes" id="UP001206206">
    <property type="component" value="Unassembled WGS sequence"/>
</dbReference>
<evidence type="ECO:0000313" key="5">
    <source>
        <dbReference type="EMBL" id="MCQ4041008.1"/>
    </source>
</evidence>
<protein>
    <submittedName>
        <fullName evidence="5">Flavin reductase family protein</fullName>
    </submittedName>
</protein>
<dbReference type="PANTHER" id="PTHR43567:SF1">
    <property type="entry name" value="FLAVOREDOXIN"/>
    <property type="match status" value="1"/>
</dbReference>
<name>A0ABT1P9T1_9ACTN</name>
<comment type="similarity">
    <text evidence="3">Belongs to the flavoredoxin family.</text>
</comment>
<proteinExistence type="inferred from homology"/>
<dbReference type="Gene3D" id="2.30.110.10">
    <property type="entry name" value="Electron Transport, Fmn-binding Protein, Chain A"/>
    <property type="match status" value="1"/>
</dbReference>
<reference evidence="5 6" key="1">
    <citation type="submission" date="2022-06" db="EMBL/GenBank/DDBJ databases">
        <title>Draft genome sequence of type strain Streptomyces rubrisoli DSM 42083.</title>
        <authorList>
            <person name="Duangmal K."/>
            <person name="Klaysubun C."/>
        </authorList>
    </citation>
    <scope>NUCLEOTIDE SEQUENCE [LARGE SCALE GENOMIC DNA]</scope>
    <source>
        <strain evidence="5 6">DSM 42083</strain>
    </source>
</reference>
<dbReference type="PANTHER" id="PTHR43567">
    <property type="entry name" value="FLAVOREDOXIN-RELATED-RELATED"/>
    <property type="match status" value="1"/>
</dbReference>
<dbReference type="SUPFAM" id="SSF50475">
    <property type="entry name" value="FMN-binding split barrel"/>
    <property type="match status" value="1"/>
</dbReference>
<dbReference type="Pfam" id="PF01613">
    <property type="entry name" value="Flavin_Reduct"/>
    <property type="match status" value="1"/>
</dbReference>
<evidence type="ECO:0000256" key="3">
    <source>
        <dbReference type="ARBA" id="ARBA00038054"/>
    </source>
</evidence>
<sequence>MSPAVPHREMEPAILYFGTPVVLISTLNPDRTPNLAPMSSVFWLGWRAILGMATSSQTVQNLRRTGECVLNLPSVAQAVAVDRLARTTGADPVSPAKRRRGYRHERDKFGTAGLSPVASATVGPPRALECPVHLEAVLEAVHPLAADDERLHGQIVTMEVRVQKVHVHPDIAMDGTADRIDPDKWRPLIMSFQKFYGVGPQVHPSTLAQIDEELYRSPDTERARMAPVRGALR</sequence>
<dbReference type="EMBL" id="JANFNH010000001">
    <property type="protein sequence ID" value="MCQ4041008.1"/>
    <property type="molecule type" value="Genomic_DNA"/>
</dbReference>
<dbReference type="InterPro" id="IPR002563">
    <property type="entry name" value="Flavin_Rdtase-like_dom"/>
</dbReference>